<dbReference type="HOGENOM" id="CLU_2327339_0_0_2"/>
<keyword evidence="1" id="KW-1133">Transmembrane helix</keyword>
<keyword evidence="1" id="KW-0472">Membrane</keyword>
<protein>
    <submittedName>
        <fullName evidence="2">Small CPxCG-related zinc finger protein</fullName>
    </submittedName>
</protein>
<reference evidence="2 3" key="1">
    <citation type="journal article" date="2005" name="Genome Res.">
        <title>Living with two extremes: conclusions from the genome sequence of Natronomonas pharaonis.</title>
        <authorList>
            <person name="Falb M."/>
            <person name="Pfeiffer F."/>
            <person name="Palm P."/>
            <person name="Rodewald K."/>
            <person name="Hickmann V."/>
            <person name="Tittor J."/>
            <person name="Oesterhelt D."/>
        </authorList>
    </citation>
    <scope>NUCLEOTIDE SEQUENCE [LARGE SCALE GENOMIC DNA]</scope>
    <source>
        <strain evidence="3">ATCC 35678 / DSM 2160 / CIP 103997 / JCM 8858 / NBRC 14720 / NCIMB 2260 / Gabara</strain>
    </source>
</reference>
<name>A0A1U7EUW8_NATPD</name>
<proteinExistence type="predicted"/>
<evidence type="ECO:0000313" key="3">
    <source>
        <dbReference type="Proteomes" id="UP000002698"/>
    </source>
</evidence>
<dbReference type="Proteomes" id="UP000002698">
    <property type="component" value="Chromosome"/>
</dbReference>
<organism evidence="2 3">
    <name type="scientific">Natronomonas pharaonis (strain ATCC 35678 / DSM 2160 / CIP 103997 / JCM 8858 / NBRC 14720 / NCIMB 2260 / Gabara)</name>
    <name type="common">Halobacterium pharaonis</name>
    <dbReference type="NCBI Taxonomy" id="348780"/>
    <lineage>
        <taxon>Archaea</taxon>
        <taxon>Methanobacteriati</taxon>
        <taxon>Methanobacteriota</taxon>
        <taxon>Stenosarchaea group</taxon>
        <taxon>Halobacteria</taxon>
        <taxon>Halobacteriales</taxon>
        <taxon>Natronomonadaceae</taxon>
        <taxon>Natronomonas</taxon>
    </lineage>
</organism>
<gene>
    <name evidence="2" type="ordered locus">NP_1378A</name>
</gene>
<keyword evidence="1" id="KW-0812">Transmembrane</keyword>
<dbReference type="AlphaFoldDB" id="A0A1U7EUW8"/>
<accession>A0A1U7EUW8</accession>
<feature type="transmembrane region" description="Helical" evidence="1">
    <location>
        <begin position="76"/>
        <end position="95"/>
    </location>
</feature>
<evidence type="ECO:0000256" key="1">
    <source>
        <dbReference type="SAM" id="Phobius"/>
    </source>
</evidence>
<keyword evidence="3" id="KW-1185">Reference proteome</keyword>
<feature type="transmembrane region" description="Helical" evidence="1">
    <location>
        <begin position="52"/>
        <end position="70"/>
    </location>
</feature>
<dbReference type="STRING" id="348780.NP_1378A"/>
<dbReference type="EnsemblBacteria" id="CAI48780">
    <property type="protein sequence ID" value="CAI48780"/>
    <property type="gene ID" value="NP_1378A"/>
</dbReference>
<dbReference type="EMBL" id="CR936257">
    <property type="protein sequence ID" value="CAI48780.1"/>
    <property type="molecule type" value="Genomic_DNA"/>
</dbReference>
<sequence>MTANAFAAAVPVLGVPQCSNCGADVAADAEYCQGCGAAFGDATGRDWNVKRGVGVGVLVAVFFAFLVPLSGLLLEAAILLAIPAGVLAGVLTAVYSSP</sequence>
<evidence type="ECO:0000313" key="2">
    <source>
        <dbReference type="EMBL" id="CAI48780.1"/>
    </source>
</evidence>
<dbReference type="KEGG" id="nph:NP_1378A"/>